<dbReference type="PRINTS" id="PR00607">
    <property type="entry name" value="CYTCHROMECIE"/>
</dbReference>
<keyword evidence="5 6" id="KW-0408">Iron</keyword>
<evidence type="ECO:0000313" key="8">
    <source>
        <dbReference type="EMBL" id="GGI89151.1"/>
    </source>
</evidence>
<reference evidence="8" key="2">
    <citation type="submission" date="2020-09" db="EMBL/GenBank/DDBJ databases">
        <authorList>
            <person name="Sun Q."/>
            <person name="Ohkuma M."/>
        </authorList>
    </citation>
    <scope>NUCLEOTIDE SEQUENCE</scope>
    <source>
        <strain evidence="8">JCM 13919</strain>
    </source>
</reference>
<protein>
    <submittedName>
        <fullName evidence="8">Cytochrome c</fullName>
    </submittedName>
</protein>
<evidence type="ECO:0000256" key="2">
    <source>
        <dbReference type="ARBA" id="ARBA00022617"/>
    </source>
</evidence>
<gene>
    <name evidence="8" type="primary">cycB</name>
    <name evidence="8" type="ORF">GCM10007966_17390</name>
</gene>
<dbReference type="PANTHER" id="PTHR40942:SF4">
    <property type="entry name" value="CYTOCHROME C5"/>
    <property type="match status" value="1"/>
</dbReference>
<dbReference type="InterPro" id="IPR002323">
    <property type="entry name" value="Cyt_CIE"/>
</dbReference>
<dbReference type="InterPro" id="IPR036909">
    <property type="entry name" value="Cyt_c-like_dom_sf"/>
</dbReference>
<keyword evidence="4" id="KW-0249">Electron transport</keyword>
<evidence type="ECO:0000256" key="3">
    <source>
        <dbReference type="ARBA" id="ARBA00022723"/>
    </source>
</evidence>
<comment type="caution">
    <text evidence="8">The sequence shown here is derived from an EMBL/GenBank/DDBJ whole genome shotgun (WGS) entry which is preliminary data.</text>
</comment>
<name>A0A917NCQ0_9GAMM</name>
<keyword evidence="2 6" id="KW-0349">Heme</keyword>
<reference evidence="8" key="1">
    <citation type="journal article" date="2014" name="Int. J. Syst. Evol. Microbiol.">
        <title>Complete genome sequence of Corynebacterium casei LMG S-19264T (=DSM 44701T), isolated from a smear-ripened cheese.</title>
        <authorList>
            <consortium name="US DOE Joint Genome Institute (JGI-PGF)"/>
            <person name="Walter F."/>
            <person name="Albersmeier A."/>
            <person name="Kalinowski J."/>
            <person name="Ruckert C."/>
        </authorList>
    </citation>
    <scope>NUCLEOTIDE SEQUENCE</scope>
    <source>
        <strain evidence="8">JCM 13919</strain>
    </source>
</reference>
<evidence type="ECO:0000259" key="7">
    <source>
        <dbReference type="PROSITE" id="PS51007"/>
    </source>
</evidence>
<dbReference type="PROSITE" id="PS51007">
    <property type="entry name" value="CYTC"/>
    <property type="match status" value="1"/>
</dbReference>
<evidence type="ECO:0000256" key="1">
    <source>
        <dbReference type="ARBA" id="ARBA00022448"/>
    </source>
</evidence>
<evidence type="ECO:0000256" key="5">
    <source>
        <dbReference type="ARBA" id="ARBA00023004"/>
    </source>
</evidence>
<dbReference type="Gene3D" id="1.10.760.10">
    <property type="entry name" value="Cytochrome c-like domain"/>
    <property type="match status" value="1"/>
</dbReference>
<dbReference type="SUPFAM" id="SSF46626">
    <property type="entry name" value="Cytochrome c"/>
    <property type="match status" value="1"/>
</dbReference>
<keyword evidence="3 6" id="KW-0479">Metal-binding</keyword>
<dbReference type="GO" id="GO:0009055">
    <property type="term" value="F:electron transfer activity"/>
    <property type="evidence" value="ECO:0007669"/>
    <property type="project" value="InterPro"/>
</dbReference>
<dbReference type="GO" id="GO:0020037">
    <property type="term" value="F:heme binding"/>
    <property type="evidence" value="ECO:0007669"/>
    <property type="project" value="InterPro"/>
</dbReference>
<dbReference type="Pfam" id="PF13442">
    <property type="entry name" value="Cytochrome_CBB3"/>
    <property type="match status" value="1"/>
</dbReference>
<evidence type="ECO:0000256" key="4">
    <source>
        <dbReference type="ARBA" id="ARBA00022982"/>
    </source>
</evidence>
<dbReference type="InterPro" id="IPR009056">
    <property type="entry name" value="Cyt_c-like_dom"/>
</dbReference>
<organism evidence="8 9">
    <name type="scientific">Legionella impletisoli</name>
    <dbReference type="NCBI Taxonomy" id="343510"/>
    <lineage>
        <taxon>Bacteria</taxon>
        <taxon>Pseudomonadati</taxon>
        <taxon>Pseudomonadota</taxon>
        <taxon>Gammaproteobacteria</taxon>
        <taxon>Legionellales</taxon>
        <taxon>Legionellaceae</taxon>
        <taxon>Legionella</taxon>
    </lineage>
</organism>
<evidence type="ECO:0000313" key="9">
    <source>
        <dbReference type="Proteomes" id="UP000630149"/>
    </source>
</evidence>
<dbReference type="AlphaFoldDB" id="A0A917NCQ0"/>
<evidence type="ECO:0000256" key="6">
    <source>
        <dbReference type="PROSITE-ProRule" id="PRU00433"/>
    </source>
</evidence>
<dbReference type="GO" id="GO:0005506">
    <property type="term" value="F:iron ion binding"/>
    <property type="evidence" value="ECO:0007669"/>
    <property type="project" value="InterPro"/>
</dbReference>
<dbReference type="EMBL" id="BMOB01000007">
    <property type="protein sequence ID" value="GGI89151.1"/>
    <property type="molecule type" value="Genomic_DNA"/>
</dbReference>
<feature type="domain" description="Cytochrome c" evidence="7">
    <location>
        <begin position="61"/>
        <end position="142"/>
    </location>
</feature>
<keyword evidence="9" id="KW-1185">Reference proteome</keyword>
<sequence>MRLGWLVGLFIVAVPVLAAEDFYQEEIRKRISPIGNVRVQEAPAEARKAVEELQPEAQPVAEKAPGAEIYNTYCSVCHQAGVAGAPKFRAAEDWKARLSEKGISGLVTTAIKGINAMPPKGTCTKCTEEEIKQAVEYMVPQA</sequence>
<dbReference type="PANTHER" id="PTHR40942">
    <property type="match status" value="1"/>
</dbReference>
<accession>A0A917NCQ0</accession>
<keyword evidence="1" id="KW-0813">Transport</keyword>
<proteinExistence type="predicted"/>
<dbReference type="OrthoDB" id="9814708at2"/>
<dbReference type="Proteomes" id="UP000630149">
    <property type="component" value="Unassembled WGS sequence"/>
</dbReference>
<dbReference type="RefSeq" id="WP_131776291.1">
    <property type="nucleotide sequence ID" value="NZ_BMOB01000007.1"/>
</dbReference>